<evidence type="ECO:0000313" key="7">
    <source>
        <dbReference type="EMBL" id="TGL42765.1"/>
    </source>
</evidence>
<dbReference type="InterPro" id="IPR006530">
    <property type="entry name" value="YD"/>
</dbReference>
<dbReference type="NCBIfam" id="TIGR01643">
    <property type="entry name" value="YD_repeat_2x"/>
    <property type="match status" value="1"/>
</dbReference>
<reference evidence="7" key="1">
    <citation type="submission" date="2018-10" db="EMBL/GenBank/DDBJ databases">
        <authorList>
            <person name="Vincent A.T."/>
            <person name="Schiettekatte O."/>
            <person name="Bourhy P."/>
            <person name="Veyrier F.J."/>
            <person name="Picardeau M."/>
        </authorList>
    </citation>
    <scope>NUCLEOTIDE SEQUENCE</scope>
    <source>
        <strain evidence="7">201702690</strain>
    </source>
</reference>
<evidence type="ECO:0000256" key="3">
    <source>
        <dbReference type="ARBA" id="ARBA00022737"/>
    </source>
</evidence>
<sequence length="2528" mass="279208">MFRQRSYIWEKAKPFLNVPKFFRKGNGRSFQGYLFVRAFLVAASLFFVSCSHGTGLMNRIFSSVLPTGSSLPSPGSAPSPEGSDLFSISTNYSESIDDPQTKADPLSGAIFIAPPEPNHFGEVSLNYPIQIPSGRAGMQPELALSYSSNGGDGWVGIGWSLGLGAITRTPEYGALFYDSRDTFTWNGKRLIKVSGSTSNENGTYRIEVTDQNFVILNLTSIENGGIWTVQDSSGTKYTYGDTSSNRIYDPSQITRTYAWYLSKQEDRNGNYMEVQYDTSQYSEKRNLYIQEIRYTGNTQSGVAPKQYVRFNTKTRPDAYVSKAPGFIMIMDRLLDTVEVGWNGGKLWTYTLVYDTSFDSGRPILKTVNSDRQTTKPEFQYSTATRILNWQTVANQASSETEVLPDSTQYFEGDFNGDGISDMLFFNPQSGNWKAAEGRKEGGYNFKLYANRYKNYDGPSKIRFFKGNVSGDFNGDGRADIGFYLPETRDLIVAEHDGRVFQFKNYGRLMSGIPDIFRMEWFPGDYDGNGLSDSMLFDEPTGLWTLMLNKGGYFEFLKIGKKFQNLYRSDYSPNANMDSVSTTDTSVEGRSQYKTHFLVGDYNGDGLTDISLYDARNGYWFVGENLRNPDKTDPIYFKTNWVLYKIFTAPEQALFSNDRFSGDFNGDGISDFLLFDRASGNWTLGATTNGTINFQIWSKTPQFTSVTRWLQGDFNGDGQTDIGFFSASDGRFWIGEATNNGFRYKIYSDMSYGPDQSRVMKTPLPLDEVKLTKGFGVINAASDTKTVLLDYQYDGNANPGKGELVFPGCFTQDDCSSSPELLIYDRKAGVFDFKKGSTFTESVLTGFNPEASTVRTLFKGKADRYTTNARDEVLFFMDLGSTNKFFVVTQASGTSFQSKDLAGITDSQIGNFDIGSSAYLVDNFDSTSSKSVLILDDQSTTGAGRFLITGPSGTRYLDPAGDVLSSYLYNLFQVGTSSANRNNRTNFSFFSGDFLGSGKSQILFVDRRTGTHKWYLGTVGSTTIQFKLLTGGVSLPITTANYDLSSQAGIQFGLFPETIGKSIVYEDPSDSSVVFSKIRITATSVTRTVYNPGLVSFLNAFDHRGYPIIVSNGDNSLYDLSQSKIVSLSGPVTSVYLDRPDLMTKVYPFQWIQGDYNGDGITDIGIIHLKEPNWYFAMSNGSVPDIVEKVVNGIGGSYSFEYENSTKFDNNGTDDIPDLPINYRVCTKITLDDGFGNTIPKTYSYSGGVAFSGFINGKKENDAFGFSQFTMTDAAGSKTVHSYFSQPYSNFMDNRALGGAEQQTRIVGSDNKDYGTVKYTHDIQHIEITTGKISYLSHTNKVEKFINGTATETTQNSITLDGYKLTNTLETGTDLFADMAHSSQTFTTSTDFETDTNSNQTRPKRVVSLASSTHETTTTILYDSKGNPTKKTTSYSGSGLPSVSSKVIDSSYDAYGNLVQEKDSSSSPNRGTSYEYDDELHQFITKKTSFGGSVQLQTRFTINYAKAFGSPEDSTDPNGNKTYFEYDDYGRLIESSADTDSGVKVLASYDFNSNYPLSAKTTFPSGSGDPDFATRSYKDGMGRVIYTVKRASNGLFVRSGKITYDGDGKVSRTGQPDWADASEIDTYAPHAEEKNPSQFRYDPIGRLVQTILPIAAGETEATVLSVTYNDPFETVEAHSGGTSKRTVKNSRGQVLYVEDFGSDGTDSQIGFCYDIAGNLIKKSDLNDGGNLSCDASGLTVKDTSGKNQAYWQFDAFGRQRKQSDPDFGVSTNTYNAFGDLTQSTDARGIVTTYSYDSLGRLSTRSVSDGDTYYDYDSGSGSENALGKLVKVEDGAQTKTFSYDKLGRVKKETRSLKNLTIDLADGPYITEYQYDLLDRVTIIDYPEHPVSYSRMRACYTYGTAGYISGISVQVNTNGILPGYCSKTIVENITYNEFGQTAGFTLGNGIQTNYTYDIKQRMVRINSTGDVDGNSKTLQDAVYAFNSRNNITSIANNSTDYTTAFNYSYDGLNRLVAADGIFQESASNYTKTFRQSFSYAQNGNLSAKREHNYTDSSIQDEWNYQYSNHQVTQINSTQSGNDRLVMSYDSSGNMLTQRDNLKDLTKNISVDSQNRITQVQDSLNVTIGSYWYDDGGFRVRKKALVPQGAGSVTQEILYPSKFYGLEYLDQDNLLRSINNVYLNGVRIAALNEEGTTAYFLTDQVDSVSHVLDEQGHTLTQTQYEPYGETLVQRGNLDFAPKYNSQELDKETNFYFYNARYYDPQIARFTSADTVIDGARSTQGWNRFSYVGGNPIRYKDPTGHWADDDGNIIASPEKPSYWSTPENPSYSAKAGAFFKGAIDSIPLHLATGFAALKISAAAPGTAPIILGGGIGLGIVEANAIASGEEQNEYGRTQGISILGRYERAGSLFAGGIIFGRLGKGLNQVKFSGNGGPEGGNVNAVVVRNPIGSHAKYDRFAERGITEKMTSVAIRKGQKFYDPKTDTHVYVQKGAFASGKDLLVGTNPATGKVTTAIRGSKLDNKRFIPIPKE</sequence>
<keyword evidence="2" id="KW-0964">Secreted</keyword>
<dbReference type="EMBL" id="RQGC01000002">
    <property type="protein sequence ID" value="TGL42765.1"/>
    <property type="molecule type" value="Genomic_DNA"/>
</dbReference>
<dbReference type="GO" id="GO:0005576">
    <property type="term" value="C:extracellular region"/>
    <property type="evidence" value="ECO:0007669"/>
    <property type="project" value="UniProtKB-SubCell"/>
</dbReference>
<reference evidence="8 9" key="2">
    <citation type="journal article" date="2019" name="PLoS Negl. Trop. Dis.">
        <title>Revisiting the worldwide diversity of Leptospira species in the environment.</title>
        <authorList>
            <person name="Vincent A.T."/>
            <person name="Schiettekatte O."/>
            <person name="Bourhy P."/>
            <person name="Veyrier F.J."/>
            <person name="Picardeau M."/>
        </authorList>
    </citation>
    <scope>NUCLEOTIDE SEQUENCE [LARGE SCALE GENOMIC DNA]</scope>
    <source>
        <strain evidence="8">201702690</strain>
        <strain evidence="6 9">SSW18</strain>
    </source>
</reference>
<evidence type="ECO:0000256" key="1">
    <source>
        <dbReference type="ARBA" id="ARBA00004613"/>
    </source>
</evidence>
<keyword evidence="3" id="KW-0677">Repeat</keyword>
<dbReference type="Pfam" id="PF25023">
    <property type="entry name" value="TEN_YD-shell"/>
    <property type="match status" value="1"/>
</dbReference>
<dbReference type="InterPro" id="IPR003284">
    <property type="entry name" value="Sal_SpvB"/>
</dbReference>
<evidence type="ECO:0000313" key="8">
    <source>
        <dbReference type="Proteomes" id="UP000297273"/>
    </source>
</evidence>
<dbReference type="InterPro" id="IPR056823">
    <property type="entry name" value="TEN-like_YD-shell"/>
</dbReference>
<dbReference type="PANTHER" id="PTHR32305:SF15">
    <property type="entry name" value="PROTEIN RHSA-RELATED"/>
    <property type="match status" value="1"/>
</dbReference>
<organism evidence="6 9">
    <name type="scientific">Leptospira langatensis</name>
    <dbReference type="NCBI Taxonomy" id="2484983"/>
    <lineage>
        <taxon>Bacteria</taxon>
        <taxon>Pseudomonadati</taxon>
        <taxon>Spirochaetota</taxon>
        <taxon>Spirochaetia</taxon>
        <taxon>Leptospirales</taxon>
        <taxon>Leptospiraceae</taxon>
        <taxon>Leptospira</taxon>
    </lineage>
</organism>
<dbReference type="Gene3D" id="2.180.10.10">
    <property type="entry name" value="RHS repeat-associated core"/>
    <property type="match status" value="2"/>
</dbReference>
<name>A0A5F1ZVY6_9LEPT</name>
<evidence type="ECO:0000256" key="4">
    <source>
        <dbReference type="ARBA" id="ARBA00023026"/>
    </source>
</evidence>
<dbReference type="Proteomes" id="UP000297273">
    <property type="component" value="Unassembled WGS sequence"/>
</dbReference>
<proteinExistence type="predicted"/>
<dbReference type="Pfam" id="PF05593">
    <property type="entry name" value="RHS_repeat"/>
    <property type="match status" value="1"/>
</dbReference>
<dbReference type="InterPro" id="IPR031325">
    <property type="entry name" value="RHS_repeat"/>
</dbReference>
<keyword evidence="4" id="KW-0843">Virulence</keyword>
<protein>
    <recommendedName>
        <fullName evidence="5">Teneurin-like YD-shell domain-containing protein</fullName>
    </recommendedName>
</protein>
<gene>
    <name evidence="6" type="ORF">EHO57_12625</name>
    <name evidence="7" type="ORF">EHQ53_04760</name>
</gene>
<dbReference type="InterPro" id="IPR028994">
    <property type="entry name" value="Integrin_alpha_N"/>
</dbReference>
<dbReference type="NCBIfam" id="TIGR03696">
    <property type="entry name" value="Rhs_assc_core"/>
    <property type="match status" value="1"/>
</dbReference>
<evidence type="ECO:0000256" key="2">
    <source>
        <dbReference type="ARBA" id="ARBA00022525"/>
    </source>
</evidence>
<dbReference type="Gene3D" id="2.40.128.340">
    <property type="match status" value="2"/>
</dbReference>
<comment type="caution">
    <text evidence="6">The sequence shown here is derived from an EMBL/GenBank/DDBJ whole genome shotgun (WGS) entry which is preliminary data.</text>
</comment>
<comment type="subcellular location">
    <subcellularLocation>
        <location evidence="1">Secreted</location>
    </subcellularLocation>
</comment>
<evidence type="ECO:0000313" key="9">
    <source>
        <dbReference type="Proteomes" id="UP000297946"/>
    </source>
</evidence>
<evidence type="ECO:0000313" key="6">
    <source>
        <dbReference type="EMBL" id="TGK00131.1"/>
    </source>
</evidence>
<accession>A0A5F1ZVY6</accession>
<dbReference type="InterPro" id="IPR022385">
    <property type="entry name" value="Rhs_assc_core"/>
</dbReference>
<dbReference type="PANTHER" id="PTHR32305">
    <property type="match status" value="1"/>
</dbReference>
<dbReference type="InterPro" id="IPR050708">
    <property type="entry name" value="T6SS_VgrG/RHS"/>
</dbReference>
<dbReference type="GO" id="GO:0005737">
    <property type="term" value="C:cytoplasm"/>
    <property type="evidence" value="ECO:0007669"/>
    <property type="project" value="InterPro"/>
</dbReference>
<evidence type="ECO:0000259" key="5">
    <source>
        <dbReference type="Pfam" id="PF25023"/>
    </source>
</evidence>
<dbReference type="OrthoDB" id="41445at2"/>
<dbReference type="Pfam" id="PF03534">
    <property type="entry name" value="SpvB"/>
    <property type="match status" value="1"/>
</dbReference>
<dbReference type="EMBL" id="RQER01000007">
    <property type="protein sequence ID" value="TGK00131.1"/>
    <property type="molecule type" value="Genomic_DNA"/>
</dbReference>
<dbReference type="Proteomes" id="UP000297946">
    <property type="component" value="Unassembled WGS sequence"/>
</dbReference>
<dbReference type="SUPFAM" id="SSF69318">
    <property type="entry name" value="Integrin alpha N-terminal domain"/>
    <property type="match status" value="1"/>
</dbReference>
<feature type="domain" description="Teneurin-like YD-shell" evidence="5">
    <location>
        <begin position="2186"/>
        <end position="2270"/>
    </location>
</feature>
<keyword evidence="8" id="KW-1185">Reference proteome</keyword>